<evidence type="ECO:0000256" key="3">
    <source>
        <dbReference type="SAM" id="MobiDB-lite"/>
    </source>
</evidence>
<dbReference type="InterPro" id="IPR050568">
    <property type="entry name" value="Transcr_DNA_Rep_Reg"/>
</dbReference>
<dbReference type="Pfam" id="PF00808">
    <property type="entry name" value="CBFD_NFYB_HMF"/>
    <property type="match status" value="1"/>
</dbReference>
<organism evidence="5">
    <name type="scientific">Mesocestoides corti</name>
    <name type="common">Flatworm</name>
    <dbReference type="NCBI Taxonomy" id="53468"/>
    <lineage>
        <taxon>Eukaryota</taxon>
        <taxon>Metazoa</taxon>
        <taxon>Spiralia</taxon>
        <taxon>Lophotrochozoa</taxon>
        <taxon>Platyhelminthes</taxon>
        <taxon>Cestoda</taxon>
        <taxon>Eucestoda</taxon>
        <taxon>Cyclophyllidea</taxon>
        <taxon>Mesocestoididae</taxon>
        <taxon>Mesocestoides</taxon>
    </lineage>
</organism>
<evidence type="ECO:0000259" key="4">
    <source>
        <dbReference type="Pfam" id="PF00808"/>
    </source>
</evidence>
<dbReference type="SUPFAM" id="SSF47113">
    <property type="entry name" value="Histone-fold"/>
    <property type="match status" value="1"/>
</dbReference>
<protein>
    <submittedName>
        <fullName evidence="5">CBFD_NFYB_HMF domain-containing protein</fullName>
    </submittedName>
</protein>
<dbReference type="InterPro" id="IPR009072">
    <property type="entry name" value="Histone-fold"/>
</dbReference>
<dbReference type="CDD" id="cd22929">
    <property type="entry name" value="HFD_POLE4-like"/>
    <property type="match status" value="1"/>
</dbReference>
<name>A0A5K3FGA8_MESCO</name>
<evidence type="ECO:0000256" key="2">
    <source>
        <dbReference type="ARBA" id="ARBA00023242"/>
    </source>
</evidence>
<feature type="region of interest" description="Disordered" evidence="3">
    <location>
        <begin position="1"/>
        <end position="70"/>
    </location>
</feature>
<dbReference type="PANTHER" id="PTHR10252">
    <property type="entry name" value="HISTONE-LIKE TRANSCRIPTION FACTOR CCAAT-RELATED"/>
    <property type="match status" value="1"/>
</dbReference>
<dbReference type="GO" id="GO:0046982">
    <property type="term" value="F:protein heterodimerization activity"/>
    <property type="evidence" value="ECO:0007669"/>
    <property type="project" value="InterPro"/>
</dbReference>
<proteinExistence type="predicted"/>
<feature type="domain" description="Transcription factor CBF/NF-Y/archaeal histone" evidence="4">
    <location>
        <begin position="82"/>
        <end position="145"/>
    </location>
</feature>
<dbReference type="WBParaSite" id="MCU_007629-RA">
    <property type="protein sequence ID" value="MCU_007629-RA"/>
    <property type="gene ID" value="MCU_007629"/>
</dbReference>
<dbReference type="AlphaFoldDB" id="A0A5K3FGA8"/>
<dbReference type="PANTHER" id="PTHR10252:SF79">
    <property type="entry name" value="DNA POLYMERASE EPSILON SUBUNIT 4"/>
    <property type="match status" value="1"/>
</dbReference>
<comment type="subcellular location">
    <subcellularLocation>
        <location evidence="1">Nucleus</location>
    </subcellularLocation>
</comment>
<sequence length="159" mass="17626">MTDDEKCESKRTEPQGPESDEDADLLVPSMVERNYSDESFQDADREGEICGDVDESPAGNADQCVANSEPQEVDWAPTRLVKLPISRLKAIIKAVPTVHLVNSEAIALISKATEMFIGYLVSESHQITIESGKKTLTMAHIEQAIQWHPQLEFLDGMLL</sequence>
<dbReference type="GO" id="GO:0006261">
    <property type="term" value="P:DNA-templated DNA replication"/>
    <property type="evidence" value="ECO:0007669"/>
    <property type="project" value="TreeGrafter"/>
</dbReference>
<evidence type="ECO:0000256" key="1">
    <source>
        <dbReference type="ARBA" id="ARBA00004123"/>
    </source>
</evidence>
<keyword evidence="2" id="KW-0539">Nucleus</keyword>
<dbReference type="Gene3D" id="1.10.20.10">
    <property type="entry name" value="Histone, subunit A"/>
    <property type="match status" value="1"/>
</dbReference>
<evidence type="ECO:0000313" key="5">
    <source>
        <dbReference type="WBParaSite" id="MCU_007629-RA"/>
    </source>
</evidence>
<dbReference type="GO" id="GO:0008622">
    <property type="term" value="C:epsilon DNA polymerase complex"/>
    <property type="evidence" value="ECO:0007669"/>
    <property type="project" value="TreeGrafter"/>
</dbReference>
<reference evidence="5" key="1">
    <citation type="submission" date="2019-11" db="UniProtKB">
        <authorList>
            <consortium name="WormBaseParasite"/>
        </authorList>
    </citation>
    <scope>IDENTIFICATION</scope>
</reference>
<accession>A0A5K3FGA8</accession>
<dbReference type="InterPro" id="IPR003958">
    <property type="entry name" value="CBFA_NFYB_domain"/>
</dbReference>